<organism evidence="2 3">
    <name type="scientific">Phlyctema vagabunda</name>
    <dbReference type="NCBI Taxonomy" id="108571"/>
    <lineage>
        <taxon>Eukaryota</taxon>
        <taxon>Fungi</taxon>
        <taxon>Dikarya</taxon>
        <taxon>Ascomycota</taxon>
        <taxon>Pezizomycotina</taxon>
        <taxon>Leotiomycetes</taxon>
        <taxon>Helotiales</taxon>
        <taxon>Dermateaceae</taxon>
        <taxon>Phlyctema</taxon>
    </lineage>
</organism>
<proteinExistence type="predicted"/>
<comment type="caution">
    <text evidence="2">The sequence shown here is derived from an EMBL/GenBank/DDBJ whole genome shotgun (WGS) entry which is preliminary data.</text>
</comment>
<evidence type="ECO:0000313" key="3">
    <source>
        <dbReference type="Proteomes" id="UP001629113"/>
    </source>
</evidence>
<keyword evidence="3" id="KW-1185">Reference proteome</keyword>
<feature type="compositionally biased region" description="Basic residues" evidence="1">
    <location>
        <begin position="279"/>
        <end position="293"/>
    </location>
</feature>
<feature type="region of interest" description="Disordered" evidence="1">
    <location>
        <begin position="199"/>
        <end position="440"/>
    </location>
</feature>
<feature type="compositionally biased region" description="Basic and acidic residues" evidence="1">
    <location>
        <begin position="419"/>
        <end position="430"/>
    </location>
</feature>
<evidence type="ECO:0000256" key="1">
    <source>
        <dbReference type="SAM" id="MobiDB-lite"/>
    </source>
</evidence>
<protein>
    <submittedName>
        <fullName evidence="2">Uncharacterized protein</fullName>
    </submittedName>
</protein>
<dbReference type="EMBL" id="JBFCZG010000001">
    <property type="protein sequence ID" value="KAL3428289.1"/>
    <property type="molecule type" value="Genomic_DNA"/>
</dbReference>
<evidence type="ECO:0000313" key="2">
    <source>
        <dbReference type="EMBL" id="KAL3428289.1"/>
    </source>
</evidence>
<feature type="compositionally biased region" description="Polar residues" evidence="1">
    <location>
        <begin position="310"/>
        <end position="329"/>
    </location>
</feature>
<gene>
    <name evidence="2" type="ORF">PVAG01_01798</name>
</gene>
<accession>A0ABR4PYG4</accession>
<feature type="compositionally biased region" description="Basic and acidic residues" evidence="1">
    <location>
        <begin position="344"/>
        <end position="389"/>
    </location>
</feature>
<sequence length="440" mass="48752">MAPLLEDPRIRQTWNQFSQNAESATENAAAGIWTFQHAYINPCFSSLSSGFQQCTGQCFPDREERARRRERGRARGRAELSFDFYDDWDEDEGLPTGGLLGGWGNDELDRLLAGSGSHSGGGDGIDQAPRRKRGMSYGTRGTRRKSLDPDPTVIPSTSALGFLGRLPWKLGGTLRYKPSAADLQEHPGGLRGYFQEEEAEPLMPEDNSGDERARAKGHTRKRSSTTSSGETTDSFRSRGDLFPSDGEDDAVPLDDEFAMALERRMTLTGSDDRSSSKTKSSKGKRPANSRRISRNLSSGAQSFKNKRPSLGSQRVSSGTSLPSLVNEQSPDMVETPTLTDLQQEEERIREEEDGEVERKRQAAARLAHERGLQLRDKDNESIAEQKAEPEVIEEILPPSKDRGQASEAAHPQVPTTTAERMDDDRNKEDVFIPARLPHFG</sequence>
<name>A0ABR4PYG4_9HELO</name>
<feature type="compositionally biased region" description="Polar residues" evidence="1">
    <location>
        <begin position="294"/>
        <end position="303"/>
    </location>
</feature>
<dbReference type="Proteomes" id="UP001629113">
    <property type="component" value="Unassembled WGS sequence"/>
</dbReference>
<reference evidence="2 3" key="1">
    <citation type="submission" date="2024-06" db="EMBL/GenBank/DDBJ databases">
        <title>Complete genome of Phlyctema vagabunda strain 19-DSS-EL-015.</title>
        <authorList>
            <person name="Fiorenzani C."/>
        </authorList>
    </citation>
    <scope>NUCLEOTIDE SEQUENCE [LARGE SCALE GENOMIC DNA]</scope>
    <source>
        <strain evidence="2 3">19-DSS-EL-015</strain>
    </source>
</reference>
<feature type="compositionally biased region" description="Basic and acidic residues" evidence="1">
    <location>
        <begin position="261"/>
        <end position="275"/>
    </location>
</feature>
<feature type="region of interest" description="Disordered" evidence="1">
    <location>
        <begin position="113"/>
        <end position="152"/>
    </location>
</feature>
<feature type="compositionally biased region" description="Acidic residues" evidence="1">
    <location>
        <begin position="245"/>
        <end position="257"/>
    </location>
</feature>